<evidence type="ECO:0000259" key="4">
    <source>
        <dbReference type="Pfam" id="PF25221"/>
    </source>
</evidence>
<keyword evidence="2" id="KW-0732">Signal</keyword>
<keyword evidence="1" id="KW-1133">Transmembrane helix</keyword>
<dbReference type="InterPro" id="IPR057436">
    <property type="entry name" value="5TMH_Lnb"/>
</dbReference>
<feature type="domain" description="Lnb N-terminal periplasmic" evidence="3">
    <location>
        <begin position="28"/>
        <end position="154"/>
    </location>
</feature>
<comment type="caution">
    <text evidence="5">The sequence shown here is derived from an EMBL/GenBank/DDBJ whole genome shotgun (WGS) entry which is preliminary data.</text>
</comment>
<evidence type="ECO:0000259" key="3">
    <source>
        <dbReference type="Pfam" id="PF13387"/>
    </source>
</evidence>
<proteinExistence type="predicted"/>
<dbReference type="InterPro" id="IPR025178">
    <property type="entry name" value="Lnb_N"/>
</dbReference>
<evidence type="ECO:0000256" key="2">
    <source>
        <dbReference type="SAM" id="SignalP"/>
    </source>
</evidence>
<accession>A0ABQ3I1P7</accession>
<dbReference type="Pfam" id="PF13387">
    <property type="entry name" value="Lnb_N"/>
    <property type="match status" value="1"/>
</dbReference>
<reference evidence="6" key="1">
    <citation type="journal article" date="2019" name="Int. J. Syst. Evol. Microbiol.">
        <title>The Global Catalogue of Microorganisms (GCM) 10K type strain sequencing project: providing services to taxonomists for standard genome sequencing and annotation.</title>
        <authorList>
            <consortium name="The Broad Institute Genomics Platform"/>
            <consortium name="The Broad Institute Genome Sequencing Center for Infectious Disease"/>
            <person name="Wu L."/>
            <person name="Ma J."/>
        </authorList>
    </citation>
    <scope>NUCLEOTIDE SEQUENCE [LARGE SCALE GENOMIC DNA]</scope>
    <source>
        <strain evidence="6">CGMCC 1.15111</strain>
    </source>
</reference>
<dbReference type="RefSeq" id="WP_189628952.1">
    <property type="nucleotide sequence ID" value="NZ_BNAG01000001.1"/>
</dbReference>
<feature type="transmembrane region" description="Helical" evidence="1">
    <location>
        <begin position="284"/>
        <end position="304"/>
    </location>
</feature>
<feature type="signal peptide" evidence="2">
    <location>
        <begin position="1"/>
        <end position="17"/>
    </location>
</feature>
<evidence type="ECO:0000256" key="1">
    <source>
        <dbReference type="SAM" id="Phobius"/>
    </source>
</evidence>
<dbReference type="Pfam" id="PF25221">
    <property type="entry name" value="5TMH_Lnb"/>
    <property type="match status" value="1"/>
</dbReference>
<organism evidence="5 6">
    <name type="scientific">Roseivirga thermotolerans</name>
    <dbReference type="NCBI Taxonomy" id="1758176"/>
    <lineage>
        <taxon>Bacteria</taxon>
        <taxon>Pseudomonadati</taxon>
        <taxon>Bacteroidota</taxon>
        <taxon>Cytophagia</taxon>
        <taxon>Cytophagales</taxon>
        <taxon>Roseivirgaceae</taxon>
        <taxon>Roseivirga</taxon>
    </lineage>
</organism>
<keyword evidence="1" id="KW-0472">Membrane</keyword>
<gene>
    <name evidence="5" type="ORF">GCM10011340_08650</name>
</gene>
<sequence length="396" mass="45621">MKLNLVLCGLLVCFSLAAQYPTLSQESEVSLITIGPGPNLVDCFGHSAFRVQDPALNMDRAYNYGVYDSDEDQFIMKFVTGSADYMVDARPFDQFFRSYKAQNRWVTEQVLNLTLEEKQAIFEYLENNSLPQNKYYRYDQFYDNCATKLRDIPKEVLGDKLVFSGAHIKGKVTLRDLVDENAYNHPWWDLGIDIALGNLIDRESTVEDLMYQPDYVLSAYAHATIEREGQSVPAIKATNELFTSDFHEKPKEVLSPTLTLSVVALIFMIFTVRDYMTKRRSRWIDFVLFFVTGLVGLMLVLLWVATHHTTTVNNLNILWAFAPNLVVAFLLLKAKPKPWLMVYVRFLVILLIAMTMVWITRLQVYNTAMIPLVLMLGFRYVFLWQKGLGGTRKRAF</sequence>
<name>A0ABQ3I1P7_9BACT</name>
<feature type="domain" description="Lnb-like transmembrane" evidence="4">
    <location>
        <begin position="251"/>
        <end position="383"/>
    </location>
</feature>
<feature type="chain" id="PRO_5045045690" description="DUF4105 domain-containing protein" evidence="2">
    <location>
        <begin position="18"/>
        <end position="396"/>
    </location>
</feature>
<evidence type="ECO:0008006" key="7">
    <source>
        <dbReference type="Google" id="ProtNLM"/>
    </source>
</evidence>
<evidence type="ECO:0000313" key="5">
    <source>
        <dbReference type="EMBL" id="GHE56051.1"/>
    </source>
</evidence>
<dbReference type="Proteomes" id="UP000658258">
    <property type="component" value="Unassembled WGS sequence"/>
</dbReference>
<feature type="transmembrane region" description="Helical" evidence="1">
    <location>
        <begin position="253"/>
        <end position="272"/>
    </location>
</feature>
<feature type="transmembrane region" description="Helical" evidence="1">
    <location>
        <begin position="365"/>
        <end position="384"/>
    </location>
</feature>
<evidence type="ECO:0000313" key="6">
    <source>
        <dbReference type="Proteomes" id="UP000658258"/>
    </source>
</evidence>
<keyword evidence="1" id="KW-0812">Transmembrane</keyword>
<protein>
    <recommendedName>
        <fullName evidence="7">DUF4105 domain-containing protein</fullName>
    </recommendedName>
</protein>
<feature type="transmembrane region" description="Helical" evidence="1">
    <location>
        <begin position="316"/>
        <end position="332"/>
    </location>
</feature>
<keyword evidence="6" id="KW-1185">Reference proteome</keyword>
<feature type="transmembrane region" description="Helical" evidence="1">
    <location>
        <begin position="339"/>
        <end position="359"/>
    </location>
</feature>
<dbReference type="EMBL" id="BNAG01000001">
    <property type="protein sequence ID" value="GHE56051.1"/>
    <property type="molecule type" value="Genomic_DNA"/>
</dbReference>